<reference evidence="2 3" key="1">
    <citation type="journal article" date="2020" name="IScience">
        <title>Genome Sequencing of the Endangered Kingdonia uniflora (Circaeasteraceae, Ranunculales) Reveals Potential Mechanisms of Evolutionary Specialization.</title>
        <authorList>
            <person name="Sun Y."/>
            <person name="Deng T."/>
            <person name="Zhang A."/>
            <person name="Moore M.J."/>
            <person name="Landis J.B."/>
            <person name="Lin N."/>
            <person name="Zhang H."/>
            <person name="Zhang X."/>
            <person name="Huang J."/>
            <person name="Zhang X."/>
            <person name="Sun H."/>
            <person name="Wang H."/>
        </authorList>
    </citation>
    <scope>NUCLEOTIDE SEQUENCE [LARGE SCALE GENOMIC DNA]</scope>
    <source>
        <strain evidence="2">TB1705</strain>
        <tissue evidence="2">Leaf</tissue>
    </source>
</reference>
<feature type="compositionally biased region" description="Polar residues" evidence="1">
    <location>
        <begin position="74"/>
        <end position="83"/>
    </location>
</feature>
<proteinExistence type="predicted"/>
<organism evidence="2 3">
    <name type="scientific">Kingdonia uniflora</name>
    <dbReference type="NCBI Taxonomy" id="39325"/>
    <lineage>
        <taxon>Eukaryota</taxon>
        <taxon>Viridiplantae</taxon>
        <taxon>Streptophyta</taxon>
        <taxon>Embryophyta</taxon>
        <taxon>Tracheophyta</taxon>
        <taxon>Spermatophyta</taxon>
        <taxon>Magnoliopsida</taxon>
        <taxon>Ranunculales</taxon>
        <taxon>Circaeasteraceae</taxon>
        <taxon>Kingdonia</taxon>
    </lineage>
</organism>
<gene>
    <name evidence="2" type="ORF">GIB67_011040</name>
</gene>
<protein>
    <submittedName>
        <fullName evidence="2">Uncharacterized protein</fullName>
    </submittedName>
</protein>
<dbReference type="AlphaFoldDB" id="A0A7J7L6J5"/>
<sequence length="187" mass="20986">MASDNSSITEPLQIQHFSTPEKVSAEALKLNHPNALMFIGNCMWRKAPTTNQKGKNKKQRITTESEIELRDDGSSSPKSQTMSELEDIHVKTTTTNAKSKKRKQLTKQPSEDKEMLANDTTTIASEREPTNENPILQKHVNRKLFSVTEKSGTTVFDSMEDVEDINDDTSSDGSNNNVENNDKEEKT</sequence>
<evidence type="ECO:0000313" key="3">
    <source>
        <dbReference type="Proteomes" id="UP000541444"/>
    </source>
</evidence>
<feature type="compositionally biased region" description="Acidic residues" evidence="1">
    <location>
        <begin position="158"/>
        <end position="170"/>
    </location>
</feature>
<feature type="region of interest" description="Disordered" evidence="1">
    <location>
        <begin position="46"/>
        <end position="137"/>
    </location>
</feature>
<feature type="region of interest" description="Disordered" evidence="1">
    <location>
        <begin position="150"/>
        <end position="187"/>
    </location>
</feature>
<dbReference type="EMBL" id="JACGCM010002611">
    <property type="protein sequence ID" value="KAF6138200.1"/>
    <property type="molecule type" value="Genomic_DNA"/>
</dbReference>
<comment type="caution">
    <text evidence="2">The sequence shown here is derived from an EMBL/GenBank/DDBJ whole genome shotgun (WGS) entry which is preliminary data.</text>
</comment>
<dbReference type="Proteomes" id="UP000541444">
    <property type="component" value="Unassembled WGS sequence"/>
</dbReference>
<feature type="compositionally biased region" description="Basic and acidic residues" evidence="1">
    <location>
        <begin position="61"/>
        <end position="73"/>
    </location>
</feature>
<keyword evidence="3" id="KW-1185">Reference proteome</keyword>
<name>A0A7J7L6J5_9MAGN</name>
<accession>A0A7J7L6J5</accession>
<evidence type="ECO:0000256" key="1">
    <source>
        <dbReference type="SAM" id="MobiDB-lite"/>
    </source>
</evidence>
<evidence type="ECO:0000313" key="2">
    <source>
        <dbReference type="EMBL" id="KAF6138200.1"/>
    </source>
</evidence>